<dbReference type="EMBL" id="LQRT01000060">
    <property type="protein sequence ID" value="KZS38045.1"/>
    <property type="molecule type" value="Genomic_DNA"/>
</dbReference>
<dbReference type="PANTHER" id="PTHR30572:SF18">
    <property type="entry name" value="ABC-TYPE MACROLIDE FAMILY EXPORT SYSTEM PERMEASE COMPONENT 2"/>
    <property type="match status" value="1"/>
</dbReference>
<evidence type="ECO:0000256" key="1">
    <source>
        <dbReference type="ARBA" id="ARBA00004651"/>
    </source>
</evidence>
<feature type="transmembrane region" description="Helical" evidence="6">
    <location>
        <begin position="284"/>
        <end position="305"/>
    </location>
</feature>
<dbReference type="STRING" id="1642818.AWE51_18540"/>
<dbReference type="GO" id="GO:0005886">
    <property type="term" value="C:plasma membrane"/>
    <property type="evidence" value="ECO:0007669"/>
    <property type="project" value="UniProtKB-SubCell"/>
</dbReference>
<keyword evidence="10" id="KW-1185">Reference proteome</keyword>
<feature type="domain" description="MacB-like periplasmic core" evidence="8">
    <location>
        <begin position="433"/>
        <end position="636"/>
    </location>
</feature>
<name>A0A162WEG1_9FLAO</name>
<comment type="caution">
    <text evidence="9">The sequence shown here is derived from an EMBL/GenBank/DDBJ whole genome shotgun (WGS) entry which is preliminary data.</text>
</comment>
<accession>A0A162WEG1</accession>
<sequence>MFKNYIKIALRNLWRRRGFSLINISGLAIGLTAGFLILLYVNFELSYDRFHTKSDNIYRVVADLKTPSDHLQLSQPAWAVAPHLEEQFSEIESAVRILNMNMLVRNDEIKFKESNAIAADPAFFEVFDFKLLQGDLNTVIKEPYSIVLSKTTAHKYFGDENPIGQSLKITEDGYITKITGVMEDIPENSHIRADMVLSLTTFTEDLDKELNTAWGNYDPAAYILVNSNVKKEQLEPKFEDFLERNCGEEMREFQMFATLFLEPFEDVYLHSTRGGKGDGNINNIYIFSIVALFILLIASINFINLTTARSVERAKEVGVRKVIGAEKGQLALQFVGESIIISIIAFIISIVLSVVFLPLFNAAAGKIISSGVFSSGINILILFSISLSIGILAGLYPAFVLSSFRPVSVLKGNFSTGTQGTILRKGLVTTQFTISIALIIGTIIIYNQTNFMRNQELGFSKEQLLILETNASPKQLAFQNAIEKLPGVKSTSLGSSVPGGGNSNAYSEIENKAGELQAANLALYFVDYDYISQFELELAAGRGFSKEFATDSTEAMVINEETAKIMGYSNPEEAIGAKFKQWGREGQVIGVIKDFHFRSLQQNISPMTMRIESDRNDLIAVKIAGQNIKQTIASIESQWSSILPTEPFDYYFLDEFFDEQYRTEERFGDLFLNFAILAILISCLGLLGLAAYSTLQRKREIGVRKVLGASVTEVVRLLSKDFLKLVVIAFLIASPIAWFIMDYWLSDFAYRITIQWWMFGLAGVLAIVIALLTVSFHAIKASVVNPVKSLRTE</sequence>
<protein>
    <submittedName>
        <fullName evidence="9">Cell division protein FtsX</fullName>
    </submittedName>
</protein>
<keyword evidence="2" id="KW-1003">Cell membrane</keyword>
<dbReference type="InterPro" id="IPR003838">
    <property type="entry name" value="ABC3_permease_C"/>
</dbReference>
<feature type="domain" description="MacB-like periplasmic core" evidence="8">
    <location>
        <begin position="20"/>
        <end position="238"/>
    </location>
</feature>
<proteinExistence type="predicted"/>
<dbReference type="InterPro" id="IPR050250">
    <property type="entry name" value="Macrolide_Exporter_MacB"/>
</dbReference>
<evidence type="ECO:0000313" key="9">
    <source>
        <dbReference type="EMBL" id="KZS38045.1"/>
    </source>
</evidence>
<dbReference type="Proteomes" id="UP000076715">
    <property type="component" value="Unassembled WGS sequence"/>
</dbReference>
<dbReference type="AlphaFoldDB" id="A0A162WEG1"/>
<evidence type="ECO:0000256" key="3">
    <source>
        <dbReference type="ARBA" id="ARBA00022692"/>
    </source>
</evidence>
<dbReference type="PANTHER" id="PTHR30572">
    <property type="entry name" value="MEMBRANE COMPONENT OF TRANSPORTER-RELATED"/>
    <property type="match status" value="1"/>
</dbReference>
<keyword evidence="5 6" id="KW-0472">Membrane</keyword>
<reference evidence="9 10" key="1">
    <citation type="submission" date="2016-01" db="EMBL/GenBank/DDBJ databases">
        <title>The draft genome sequence of Aquimarina sp. RZW4-3-2.</title>
        <authorList>
            <person name="Wang Y."/>
        </authorList>
    </citation>
    <scope>NUCLEOTIDE SEQUENCE [LARGE SCALE GENOMIC DNA]</scope>
    <source>
        <strain evidence="9 10">RZW4-3-2</strain>
    </source>
</reference>
<dbReference type="RefSeq" id="WP_066319848.1">
    <property type="nucleotide sequence ID" value="NZ_LQRT01000060.1"/>
</dbReference>
<evidence type="ECO:0000259" key="7">
    <source>
        <dbReference type="Pfam" id="PF02687"/>
    </source>
</evidence>
<evidence type="ECO:0000256" key="5">
    <source>
        <dbReference type="ARBA" id="ARBA00023136"/>
    </source>
</evidence>
<evidence type="ECO:0000259" key="8">
    <source>
        <dbReference type="Pfam" id="PF12704"/>
    </source>
</evidence>
<feature type="domain" description="ABC3 transporter permease C-terminal" evidence="7">
    <location>
        <begin position="289"/>
        <end position="403"/>
    </location>
</feature>
<evidence type="ECO:0000256" key="6">
    <source>
        <dbReference type="SAM" id="Phobius"/>
    </source>
</evidence>
<feature type="transmembrane region" description="Helical" evidence="6">
    <location>
        <begin position="377"/>
        <end position="401"/>
    </location>
</feature>
<feature type="transmembrane region" description="Helical" evidence="6">
    <location>
        <begin position="756"/>
        <end position="779"/>
    </location>
</feature>
<evidence type="ECO:0000256" key="4">
    <source>
        <dbReference type="ARBA" id="ARBA00022989"/>
    </source>
</evidence>
<dbReference type="Pfam" id="PF02687">
    <property type="entry name" value="FtsX"/>
    <property type="match status" value="2"/>
</dbReference>
<dbReference type="GO" id="GO:0022857">
    <property type="term" value="F:transmembrane transporter activity"/>
    <property type="evidence" value="ECO:0007669"/>
    <property type="project" value="TreeGrafter"/>
</dbReference>
<gene>
    <name evidence="9" type="ORF">AWE51_18540</name>
</gene>
<feature type="transmembrane region" description="Helical" evidence="6">
    <location>
        <begin position="422"/>
        <end position="446"/>
    </location>
</feature>
<organism evidence="9 10">
    <name type="scientific">Aquimarina aggregata</name>
    <dbReference type="NCBI Taxonomy" id="1642818"/>
    <lineage>
        <taxon>Bacteria</taxon>
        <taxon>Pseudomonadati</taxon>
        <taxon>Bacteroidota</taxon>
        <taxon>Flavobacteriia</taxon>
        <taxon>Flavobacteriales</taxon>
        <taxon>Flavobacteriaceae</taxon>
        <taxon>Aquimarina</taxon>
    </lineage>
</organism>
<evidence type="ECO:0000256" key="2">
    <source>
        <dbReference type="ARBA" id="ARBA00022475"/>
    </source>
</evidence>
<keyword evidence="3 6" id="KW-0812">Transmembrane</keyword>
<dbReference type="GO" id="GO:0051301">
    <property type="term" value="P:cell division"/>
    <property type="evidence" value="ECO:0007669"/>
    <property type="project" value="UniProtKB-KW"/>
</dbReference>
<feature type="transmembrane region" description="Helical" evidence="6">
    <location>
        <begin position="21"/>
        <end position="43"/>
    </location>
</feature>
<dbReference type="Pfam" id="PF12704">
    <property type="entry name" value="MacB_PCD"/>
    <property type="match status" value="2"/>
</dbReference>
<feature type="transmembrane region" description="Helical" evidence="6">
    <location>
        <begin position="330"/>
        <end position="357"/>
    </location>
</feature>
<comment type="subcellular location">
    <subcellularLocation>
        <location evidence="1">Cell membrane</location>
        <topology evidence="1">Multi-pass membrane protein</topology>
    </subcellularLocation>
</comment>
<keyword evidence="4 6" id="KW-1133">Transmembrane helix</keyword>
<feature type="transmembrane region" description="Helical" evidence="6">
    <location>
        <begin position="670"/>
        <end position="695"/>
    </location>
</feature>
<dbReference type="InterPro" id="IPR025857">
    <property type="entry name" value="MacB_PCD"/>
</dbReference>
<keyword evidence="9" id="KW-0131">Cell cycle</keyword>
<dbReference type="OrthoDB" id="8740261at2"/>
<feature type="domain" description="ABC3 transporter permease C-terminal" evidence="7">
    <location>
        <begin position="674"/>
        <end position="782"/>
    </location>
</feature>
<keyword evidence="9" id="KW-0132">Cell division</keyword>
<evidence type="ECO:0000313" key="10">
    <source>
        <dbReference type="Proteomes" id="UP000076715"/>
    </source>
</evidence>
<feature type="transmembrane region" description="Helical" evidence="6">
    <location>
        <begin position="722"/>
        <end position="744"/>
    </location>
</feature>